<gene>
    <name evidence="3" type="ORF">KSP40_PGU013285</name>
</gene>
<evidence type="ECO:0000313" key="3">
    <source>
        <dbReference type="EMBL" id="KAK8971364.1"/>
    </source>
</evidence>
<accession>A0ABR2N5G8</accession>
<protein>
    <recommendedName>
        <fullName evidence="2">FAF domain-containing protein</fullName>
    </recommendedName>
</protein>
<comment type="similarity">
    <text evidence="1">Belongs to the fantastic four family.</text>
</comment>
<dbReference type="PANTHER" id="PTHR33155:SF3">
    <property type="entry name" value="PROTEIN FAF-LIKE, CHLOROPLASTIC"/>
    <property type="match status" value="1"/>
</dbReference>
<reference evidence="3 4" key="1">
    <citation type="journal article" date="2022" name="Nat. Plants">
        <title>Genomes of leafy and leafless Platanthera orchids illuminate the evolution of mycoheterotrophy.</title>
        <authorList>
            <person name="Li M.H."/>
            <person name="Liu K.W."/>
            <person name="Li Z."/>
            <person name="Lu H.C."/>
            <person name="Ye Q.L."/>
            <person name="Zhang D."/>
            <person name="Wang J.Y."/>
            <person name="Li Y.F."/>
            <person name="Zhong Z.M."/>
            <person name="Liu X."/>
            <person name="Yu X."/>
            <person name="Liu D.K."/>
            <person name="Tu X.D."/>
            <person name="Liu B."/>
            <person name="Hao Y."/>
            <person name="Liao X.Y."/>
            <person name="Jiang Y.T."/>
            <person name="Sun W.H."/>
            <person name="Chen J."/>
            <person name="Chen Y.Q."/>
            <person name="Ai Y."/>
            <person name="Zhai J.W."/>
            <person name="Wu S.S."/>
            <person name="Zhou Z."/>
            <person name="Hsiao Y.Y."/>
            <person name="Wu W.L."/>
            <person name="Chen Y.Y."/>
            <person name="Lin Y.F."/>
            <person name="Hsu J.L."/>
            <person name="Li C.Y."/>
            <person name="Wang Z.W."/>
            <person name="Zhao X."/>
            <person name="Zhong W.Y."/>
            <person name="Ma X.K."/>
            <person name="Ma L."/>
            <person name="Huang J."/>
            <person name="Chen G.Z."/>
            <person name="Huang M.Z."/>
            <person name="Huang L."/>
            <person name="Peng D.H."/>
            <person name="Luo Y.B."/>
            <person name="Zou S.Q."/>
            <person name="Chen S.P."/>
            <person name="Lan S."/>
            <person name="Tsai W.C."/>
            <person name="Van de Peer Y."/>
            <person name="Liu Z.J."/>
        </authorList>
    </citation>
    <scope>NUCLEOTIDE SEQUENCE [LARGE SCALE GENOMIC DNA]</scope>
    <source>
        <strain evidence="3">Lor288</strain>
    </source>
</reference>
<name>A0ABR2N5G8_9ASPA</name>
<evidence type="ECO:0000259" key="2">
    <source>
        <dbReference type="Pfam" id="PF11250"/>
    </source>
</evidence>
<evidence type="ECO:0000256" key="1">
    <source>
        <dbReference type="ARBA" id="ARBA00008690"/>
    </source>
</evidence>
<comment type="caution">
    <text evidence="3">The sequence shown here is derived from an EMBL/GenBank/DDBJ whole genome shotgun (WGS) entry which is preliminary data.</text>
</comment>
<evidence type="ECO:0000313" key="4">
    <source>
        <dbReference type="Proteomes" id="UP001412067"/>
    </source>
</evidence>
<dbReference type="InterPro" id="IPR021410">
    <property type="entry name" value="FAF"/>
</dbReference>
<dbReference type="InterPro" id="IPR046431">
    <property type="entry name" value="FAF_dom"/>
</dbReference>
<sequence length="366" mass="40955">MLEEDMMRADDEARFDIWSSIQKVKEKEIRSEWPPETLLRRSSSPMSQHSLELCTEGLGSETGCDGFSSAEELDYFISPFSSKTETFREKTEHEEAAAKLEIQSRGNEIINNRANHNWFKWQPSPPFPPPLSSGCIQMKSVRSDGRLVLTAAPVPCHNHLHAERKGGRLILSFATTDFQSNTSNLLQEKEEEKDDDGVEEEEKEVKMLDTGAMVVVKVSAHPQLVNDTATVEAFRSSLVIISTFVRCTPPAAAEEDAVGEDGAKRLSFIMTASAAGAAVVTSPSDGFRYNYLHLPQTQYPWCSQNSPAAAEKVIEAKVLLALKWGSWEDGEGDMRRSKKLRRGGLFSIFMFEKLYLLRCCILLNKP</sequence>
<proteinExistence type="inferred from homology"/>
<feature type="domain" description="FAF" evidence="2">
    <location>
        <begin position="127"/>
        <end position="173"/>
    </location>
</feature>
<dbReference type="PANTHER" id="PTHR33155">
    <property type="entry name" value="FANTASTIC FOUR-LIKE PROTEIN (DUF3049)"/>
    <property type="match status" value="1"/>
</dbReference>
<dbReference type="EMBL" id="JBBWWR010000001">
    <property type="protein sequence ID" value="KAK8971364.1"/>
    <property type="molecule type" value="Genomic_DNA"/>
</dbReference>
<keyword evidence="4" id="KW-1185">Reference proteome</keyword>
<dbReference type="Proteomes" id="UP001412067">
    <property type="component" value="Unassembled WGS sequence"/>
</dbReference>
<organism evidence="3 4">
    <name type="scientific">Platanthera guangdongensis</name>
    <dbReference type="NCBI Taxonomy" id="2320717"/>
    <lineage>
        <taxon>Eukaryota</taxon>
        <taxon>Viridiplantae</taxon>
        <taxon>Streptophyta</taxon>
        <taxon>Embryophyta</taxon>
        <taxon>Tracheophyta</taxon>
        <taxon>Spermatophyta</taxon>
        <taxon>Magnoliopsida</taxon>
        <taxon>Liliopsida</taxon>
        <taxon>Asparagales</taxon>
        <taxon>Orchidaceae</taxon>
        <taxon>Orchidoideae</taxon>
        <taxon>Orchideae</taxon>
        <taxon>Orchidinae</taxon>
        <taxon>Platanthera</taxon>
    </lineage>
</organism>
<dbReference type="Pfam" id="PF11250">
    <property type="entry name" value="FAF"/>
    <property type="match status" value="1"/>
</dbReference>